<dbReference type="PROSITE" id="PS00383">
    <property type="entry name" value="TYR_PHOSPHATASE_1"/>
    <property type="match status" value="1"/>
</dbReference>
<dbReference type="InterPro" id="IPR016130">
    <property type="entry name" value="Tyr_Pase_AS"/>
</dbReference>
<dbReference type="PANTHER" id="PTHR31126">
    <property type="entry name" value="TYROSINE-PROTEIN PHOSPHATASE"/>
    <property type="match status" value="1"/>
</dbReference>
<evidence type="ECO:0000256" key="1">
    <source>
        <dbReference type="SAM" id="MobiDB-lite"/>
    </source>
</evidence>
<dbReference type="InterPro" id="IPR029021">
    <property type="entry name" value="Prot-tyrosine_phosphatase-like"/>
</dbReference>
<dbReference type="Gene3D" id="3.90.190.10">
    <property type="entry name" value="Protein tyrosine phosphatase superfamily"/>
    <property type="match status" value="2"/>
</dbReference>
<dbReference type="Proteomes" id="UP001150569">
    <property type="component" value="Unassembled WGS sequence"/>
</dbReference>
<dbReference type="SUPFAM" id="SSF52799">
    <property type="entry name" value="(Phosphotyrosine protein) phosphatases II"/>
    <property type="match status" value="1"/>
</dbReference>
<dbReference type="AlphaFoldDB" id="A0A9W8E236"/>
<dbReference type="PANTHER" id="PTHR31126:SF1">
    <property type="entry name" value="TYROSINE SPECIFIC PROTEIN PHOSPHATASES DOMAIN-CONTAINING PROTEIN"/>
    <property type="match status" value="1"/>
</dbReference>
<feature type="region of interest" description="Disordered" evidence="1">
    <location>
        <begin position="114"/>
        <end position="224"/>
    </location>
</feature>
<dbReference type="EMBL" id="JANBPT010000067">
    <property type="protein sequence ID" value="KAJ1928584.1"/>
    <property type="molecule type" value="Genomic_DNA"/>
</dbReference>
<feature type="compositionally biased region" description="Polar residues" evidence="1">
    <location>
        <begin position="137"/>
        <end position="147"/>
    </location>
</feature>
<dbReference type="SMART" id="SM00404">
    <property type="entry name" value="PTPc_motif"/>
    <property type="match status" value="1"/>
</dbReference>
<dbReference type="InterPro" id="IPR026893">
    <property type="entry name" value="Tyr/Ser_Pase_IphP-type"/>
</dbReference>
<feature type="compositionally biased region" description="Low complexity" evidence="1">
    <location>
        <begin position="203"/>
        <end position="221"/>
    </location>
</feature>
<dbReference type="Pfam" id="PF13350">
    <property type="entry name" value="Y_phosphatase3"/>
    <property type="match status" value="2"/>
</dbReference>
<evidence type="ECO:0000259" key="2">
    <source>
        <dbReference type="PROSITE" id="PS50056"/>
    </source>
</evidence>
<protein>
    <recommendedName>
        <fullName evidence="2">Tyrosine specific protein phosphatases domain-containing protein</fullName>
    </recommendedName>
</protein>
<dbReference type="GO" id="GO:0004721">
    <property type="term" value="F:phosphoprotein phosphatase activity"/>
    <property type="evidence" value="ECO:0007669"/>
    <property type="project" value="InterPro"/>
</dbReference>
<name>A0A9W8E236_9FUNG</name>
<reference evidence="3" key="1">
    <citation type="submission" date="2022-07" db="EMBL/GenBank/DDBJ databases">
        <title>Phylogenomic reconstructions and comparative analyses of Kickxellomycotina fungi.</title>
        <authorList>
            <person name="Reynolds N.K."/>
            <person name="Stajich J.E."/>
            <person name="Barry K."/>
            <person name="Grigoriev I.V."/>
            <person name="Crous P."/>
            <person name="Smith M.E."/>
        </authorList>
    </citation>
    <scope>NUCLEOTIDE SEQUENCE</scope>
    <source>
        <strain evidence="3">RSA 861</strain>
    </source>
</reference>
<accession>A0A9W8E236</accession>
<organism evidence="3 4">
    <name type="scientific">Tieghemiomyces parasiticus</name>
    <dbReference type="NCBI Taxonomy" id="78921"/>
    <lineage>
        <taxon>Eukaryota</taxon>
        <taxon>Fungi</taxon>
        <taxon>Fungi incertae sedis</taxon>
        <taxon>Zoopagomycota</taxon>
        <taxon>Kickxellomycotina</taxon>
        <taxon>Dimargaritomycetes</taxon>
        <taxon>Dimargaritales</taxon>
        <taxon>Dimargaritaceae</taxon>
        <taxon>Tieghemiomyces</taxon>
    </lineage>
</organism>
<feature type="domain" description="Tyrosine specific protein phosphatases" evidence="2">
    <location>
        <begin position="317"/>
        <end position="382"/>
    </location>
</feature>
<dbReference type="PROSITE" id="PS50056">
    <property type="entry name" value="TYR_PHOSPHATASE_2"/>
    <property type="match status" value="1"/>
</dbReference>
<proteinExistence type="predicted"/>
<evidence type="ECO:0000313" key="3">
    <source>
        <dbReference type="EMBL" id="KAJ1928584.1"/>
    </source>
</evidence>
<dbReference type="InterPro" id="IPR000387">
    <property type="entry name" value="Tyr_Pase_dom"/>
</dbReference>
<keyword evidence="4" id="KW-1185">Reference proteome</keyword>
<sequence length="446" mass="49901">MTSDPPPTLTVHRFERIANFRDVAVSIQESLHRTDPTGHVPILPRLLYRSARPDQASDIDLEYVTKRIGIRTIIDLRSELETNNNHECGLYAQFPLVTAAVLGGPLVDSDAILPGTAEVEPPQPVRTDSASEKDSIVSVTDSATSQVGEKPPIDPSGDHRHRHRHHHHHHHHSYRHHHRSPFRRHRSYRQGDHPPLMSHRTDSSASSSSSSSTASAPSPKSLEFDHVKRSYSQLSLRSAKHAARALPRQKRYNINLLGSRFRFSFVVGSASWATRSKLVYYQLRGMKQRMLNTVGREVFEDMGLKGFYAGVLGYCGHEIASVLRLFTERRNFPILVHCSHGKDRTGIIVALLLMLLGVDPLLIVADYAKTREGMKDKLAEIKSDMRATGMPEVFADAPPEAMAETIHHLLGIYGTPSHYLEIIGINRKDQACIVRNLTSYGPTTSV</sequence>
<comment type="caution">
    <text evidence="3">The sequence shown here is derived from an EMBL/GenBank/DDBJ whole genome shotgun (WGS) entry which is preliminary data.</text>
</comment>
<feature type="compositionally biased region" description="Basic residues" evidence="1">
    <location>
        <begin position="159"/>
        <end position="188"/>
    </location>
</feature>
<evidence type="ECO:0000313" key="4">
    <source>
        <dbReference type="Proteomes" id="UP001150569"/>
    </source>
</evidence>
<dbReference type="OrthoDB" id="9988524at2759"/>
<dbReference type="InterPro" id="IPR003595">
    <property type="entry name" value="Tyr_Pase_cat"/>
</dbReference>
<gene>
    <name evidence="3" type="ORF">IWQ60_001917</name>
</gene>